<evidence type="ECO:0000256" key="1">
    <source>
        <dbReference type="SAM" id="MobiDB-lite"/>
    </source>
</evidence>
<evidence type="ECO:0000313" key="2">
    <source>
        <dbReference type="EMBL" id="EOD69948.1"/>
    </source>
</evidence>
<dbReference type="Proteomes" id="UP000014139">
    <property type="component" value="Unassembled WGS sequence"/>
</dbReference>
<accession>R1GFG9</accession>
<dbReference type="AlphaFoldDB" id="R1GFG9"/>
<name>R1GFG9_9PSEU</name>
<protein>
    <submittedName>
        <fullName evidence="2">Uncharacterized protein</fullName>
    </submittedName>
</protein>
<reference evidence="2 3" key="1">
    <citation type="submission" date="2013-02" db="EMBL/GenBank/DDBJ databases">
        <title>Draft genome sequence of Amycolatopsis vancoresmycina strain DSM 44592T.</title>
        <authorList>
            <person name="Kumar S."/>
            <person name="Kaur N."/>
            <person name="Kaur C."/>
            <person name="Raghava G.P.S."/>
            <person name="Mayilraj S."/>
        </authorList>
    </citation>
    <scope>NUCLEOTIDE SEQUENCE [LARGE SCALE GENOMIC DNA]</scope>
    <source>
        <strain evidence="2 3">DSM 44592</strain>
    </source>
</reference>
<organism evidence="2 3">
    <name type="scientific">Amycolatopsis vancoresmycina DSM 44592</name>
    <dbReference type="NCBI Taxonomy" id="1292037"/>
    <lineage>
        <taxon>Bacteria</taxon>
        <taxon>Bacillati</taxon>
        <taxon>Actinomycetota</taxon>
        <taxon>Actinomycetes</taxon>
        <taxon>Pseudonocardiales</taxon>
        <taxon>Pseudonocardiaceae</taxon>
        <taxon>Amycolatopsis</taxon>
    </lineage>
</organism>
<comment type="caution">
    <text evidence="2">The sequence shown here is derived from an EMBL/GenBank/DDBJ whole genome shotgun (WGS) entry which is preliminary data.</text>
</comment>
<feature type="region of interest" description="Disordered" evidence="1">
    <location>
        <begin position="50"/>
        <end position="110"/>
    </location>
</feature>
<proteinExistence type="predicted"/>
<gene>
    <name evidence="2" type="ORF">H480_03513</name>
</gene>
<dbReference type="EMBL" id="AOUO01000033">
    <property type="protein sequence ID" value="EOD69948.1"/>
    <property type="molecule type" value="Genomic_DNA"/>
</dbReference>
<evidence type="ECO:0000313" key="3">
    <source>
        <dbReference type="Proteomes" id="UP000014139"/>
    </source>
</evidence>
<sequence length="110" mass="11870">MLRRTIRSIASSQLASASSPFLRTRGVVSRSGDELACQAKRSFGSRRPWLTRSSARPRTPAIRPSLTAMSSPSPLECSTAALRTHRSTSAGRRPPARWLSTRTGHGSPGP</sequence>
<keyword evidence="3" id="KW-1185">Reference proteome</keyword>